<keyword evidence="3" id="KW-0813">Transport</keyword>
<evidence type="ECO:0000256" key="6">
    <source>
        <dbReference type="ARBA" id="ARBA00022989"/>
    </source>
</evidence>
<evidence type="ECO:0000256" key="5">
    <source>
        <dbReference type="ARBA" id="ARBA00022692"/>
    </source>
</evidence>
<evidence type="ECO:0000256" key="9">
    <source>
        <dbReference type="SAM" id="Phobius"/>
    </source>
</evidence>
<comment type="similarity">
    <text evidence="2">Belongs to the autoinducer-2 exporter (AI-2E) (TC 2.A.86) family.</text>
</comment>
<feature type="transmembrane region" description="Helical" evidence="9">
    <location>
        <begin position="296"/>
        <end position="313"/>
    </location>
</feature>
<feature type="region of interest" description="Disordered" evidence="8">
    <location>
        <begin position="1"/>
        <end position="33"/>
    </location>
</feature>
<comment type="caution">
    <text evidence="10">The sequence shown here is derived from an EMBL/GenBank/DDBJ whole genome shotgun (WGS) entry which is preliminary data.</text>
</comment>
<feature type="transmembrane region" description="Helical" evidence="9">
    <location>
        <begin position="220"/>
        <end position="244"/>
    </location>
</feature>
<evidence type="ECO:0000313" key="10">
    <source>
        <dbReference type="EMBL" id="NJC71055.1"/>
    </source>
</evidence>
<accession>A0ABX0XYC5</accession>
<dbReference type="EMBL" id="JAATVY010000009">
    <property type="protein sequence ID" value="NJC71055.1"/>
    <property type="molecule type" value="Genomic_DNA"/>
</dbReference>
<dbReference type="Proteomes" id="UP000722989">
    <property type="component" value="Unassembled WGS sequence"/>
</dbReference>
<evidence type="ECO:0000256" key="1">
    <source>
        <dbReference type="ARBA" id="ARBA00004651"/>
    </source>
</evidence>
<evidence type="ECO:0000256" key="3">
    <source>
        <dbReference type="ARBA" id="ARBA00022448"/>
    </source>
</evidence>
<feature type="transmembrane region" description="Helical" evidence="9">
    <location>
        <begin position="39"/>
        <end position="60"/>
    </location>
</feature>
<feature type="transmembrane region" description="Helical" evidence="9">
    <location>
        <begin position="96"/>
        <end position="117"/>
    </location>
</feature>
<keyword evidence="11" id="KW-1185">Reference proteome</keyword>
<dbReference type="RefSeq" id="WP_167925956.1">
    <property type="nucleotide sequence ID" value="NZ_JAATVY010000009.1"/>
</dbReference>
<feature type="region of interest" description="Disordered" evidence="8">
    <location>
        <begin position="372"/>
        <end position="400"/>
    </location>
</feature>
<sequence length="400" mass="42357">MTALEAKTPAGDGEPVGAAGVDETAAPDPSPRRVSPGLVFRWAVAATLGVGVVLLGGYALYAVRSLLVLVTISLFIAVSLDPAVRWLVRKGLGRPAAVTLVTVFVLALFGVFIWSIVPPLVEQGGKLFSNLPGYLRDLPAESRTFRELSDRYHITDRLSALAADLPTRIAGSAVSFVQQFLGALLSTVTVLVLTIYFMVDMPRMRRGLVRLFPHRRRPQVADIINVVVDKVGAYMIGNLIISLFAGVSTFMCLSLMRVPFALPLAVTVAITDLIPLVGATLGAAIGVLVTIITVDVWPAGVVVLVFFVVYQQVENYLIAPRVLRNTVDMPSVAVLLVALLGGSVLGVVGALMSIPIAAAVKVVITPTIATMHQPPPPAEAVPEREASPDGETAPGVAPRR</sequence>
<dbReference type="Pfam" id="PF01594">
    <property type="entry name" value="AI-2E_transport"/>
    <property type="match status" value="1"/>
</dbReference>
<comment type="subcellular location">
    <subcellularLocation>
        <location evidence="1">Cell membrane</location>
        <topology evidence="1">Multi-pass membrane protein</topology>
    </subcellularLocation>
</comment>
<name>A0ABX0XYC5_9ACTN</name>
<dbReference type="InterPro" id="IPR002549">
    <property type="entry name" value="AI-2E-like"/>
</dbReference>
<feature type="transmembrane region" description="Helical" evidence="9">
    <location>
        <begin position="66"/>
        <end position="84"/>
    </location>
</feature>
<keyword evidence="4" id="KW-1003">Cell membrane</keyword>
<evidence type="ECO:0000256" key="4">
    <source>
        <dbReference type="ARBA" id="ARBA00022475"/>
    </source>
</evidence>
<evidence type="ECO:0000256" key="2">
    <source>
        <dbReference type="ARBA" id="ARBA00009773"/>
    </source>
</evidence>
<dbReference type="PANTHER" id="PTHR21716">
    <property type="entry name" value="TRANSMEMBRANE PROTEIN"/>
    <property type="match status" value="1"/>
</dbReference>
<evidence type="ECO:0000313" key="11">
    <source>
        <dbReference type="Proteomes" id="UP000722989"/>
    </source>
</evidence>
<proteinExistence type="inferred from homology"/>
<keyword evidence="6 9" id="KW-1133">Transmembrane helix</keyword>
<gene>
    <name evidence="10" type="ORF">HC031_15240</name>
</gene>
<feature type="transmembrane region" description="Helical" evidence="9">
    <location>
        <begin position="180"/>
        <end position="199"/>
    </location>
</feature>
<evidence type="ECO:0000256" key="7">
    <source>
        <dbReference type="ARBA" id="ARBA00023136"/>
    </source>
</evidence>
<protein>
    <submittedName>
        <fullName evidence="10">AI-2E family transporter</fullName>
    </submittedName>
</protein>
<feature type="transmembrane region" description="Helical" evidence="9">
    <location>
        <begin position="264"/>
        <end position="289"/>
    </location>
</feature>
<feature type="transmembrane region" description="Helical" evidence="9">
    <location>
        <begin position="333"/>
        <end position="364"/>
    </location>
</feature>
<dbReference type="PANTHER" id="PTHR21716:SF53">
    <property type="entry name" value="PERMEASE PERM-RELATED"/>
    <property type="match status" value="1"/>
</dbReference>
<reference evidence="10 11" key="1">
    <citation type="submission" date="2020-03" db="EMBL/GenBank/DDBJ databases">
        <title>WGS of the type strain of Planosporangium spp.</title>
        <authorList>
            <person name="Thawai C."/>
        </authorList>
    </citation>
    <scope>NUCLEOTIDE SEQUENCE [LARGE SCALE GENOMIC DNA]</scope>
    <source>
        <strain evidence="10 11">TBRC 5610</strain>
    </source>
</reference>
<evidence type="ECO:0000256" key="8">
    <source>
        <dbReference type="SAM" id="MobiDB-lite"/>
    </source>
</evidence>
<keyword evidence="7 9" id="KW-0472">Membrane</keyword>
<keyword evidence="5 9" id="KW-0812">Transmembrane</keyword>
<organism evidence="10 11">
    <name type="scientific">Planosporangium thailandense</name>
    <dbReference type="NCBI Taxonomy" id="765197"/>
    <lineage>
        <taxon>Bacteria</taxon>
        <taxon>Bacillati</taxon>
        <taxon>Actinomycetota</taxon>
        <taxon>Actinomycetes</taxon>
        <taxon>Micromonosporales</taxon>
        <taxon>Micromonosporaceae</taxon>
        <taxon>Planosporangium</taxon>
    </lineage>
</organism>